<dbReference type="GeneID" id="109483342"/>
<dbReference type="RefSeq" id="XP_019641892.1">
    <property type="nucleotide sequence ID" value="XM_019786333.1"/>
</dbReference>
<evidence type="ECO:0000256" key="1">
    <source>
        <dbReference type="SAM" id="MobiDB-lite"/>
    </source>
</evidence>
<dbReference type="OrthoDB" id="10005844at2759"/>
<proteinExistence type="predicted"/>
<evidence type="ECO:0000313" key="3">
    <source>
        <dbReference type="RefSeq" id="XP_019641892.1"/>
    </source>
</evidence>
<sequence length="252" mass="28935">MNSNTCTATGRAGLSTLFPPRRKEDSLHDHVIVLIQRTKNDFFRGMDDGQLASLPDHVRPLVPVTEEVYWAFVTKSVRCRCRKLVYAYEAEEAWGDEFREKLDKPKPEGGFGTLEAVLKEAERLWRENSPDYRGDRAVSQPGKLSDGRANVRRTRLPEESEADYRRRLRERRHAAAVKSNKERAARRREQSVVLWQTVRPAIHALCSRLSEEGAARRELEDESVQREIARHVEGYTPPQDDTSALADLILLE</sequence>
<organism evidence="2 3">
    <name type="scientific">Branchiostoma belcheri</name>
    <name type="common">Amphioxus</name>
    <dbReference type="NCBI Taxonomy" id="7741"/>
    <lineage>
        <taxon>Eukaryota</taxon>
        <taxon>Metazoa</taxon>
        <taxon>Chordata</taxon>
        <taxon>Cephalochordata</taxon>
        <taxon>Leptocardii</taxon>
        <taxon>Amphioxiformes</taxon>
        <taxon>Branchiostomatidae</taxon>
        <taxon>Branchiostoma</taxon>
    </lineage>
</organism>
<accession>A0A6P5AF59</accession>
<gene>
    <name evidence="3" type="primary">LOC109483342</name>
</gene>
<dbReference type="AlphaFoldDB" id="A0A6P5AF59"/>
<dbReference type="Proteomes" id="UP000515135">
    <property type="component" value="Unplaced"/>
</dbReference>
<feature type="region of interest" description="Disordered" evidence="1">
    <location>
        <begin position="130"/>
        <end position="156"/>
    </location>
</feature>
<keyword evidence="2" id="KW-1185">Reference proteome</keyword>
<protein>
    <submittedName>
        <fullName evidence="3">Uncharacterized protein LOC109483342</fullName>
    </submittedName>
</protein>
<name>A0A6P5AF59_BRABE</name>
<reference evidence="3" key="1">
    <citation type="submission" date="2025-08" db="UniProtKB">
        <authorList>
            <consortium name="RefSeq"/>
        </authorList>
    </citation>
    <scope>IDENTIFICATION</scope>
    <source>
        <tissue evidence="3">Gonad</tissue>
    </source>
</reference>
<dbReference type="KEGG" id="bbel:109483342"/>
<evidence type="ECO:0000313" key="2">
    <source>
        <dbReference type="Proteomes" id="UP000515135"/>
    </source>
</evidence>